<name>A0A9Q0XM42_9SAUR</name>
<dbReference type="AlphaFoldDB" id="A0A9Q0XM42"/>
<feature type="non-terminal residue" evidence="1">
    <location>
        <position position="1"/>
    </location>
</feature>
<keyword evidence="2" id="KW-1185">Reference proteome</keyword>
<organism evidence="1 2">
    <name type="scientific">Phrynocephalus forsythii</name>
    <dbReference type="NCBI Taxonomy" id="171643"/>
    <lineage>
        <taxon>Eukaryota</taxon>
        <taxon>Metazoa</taxon>
        <taxon>Chordata</taxon>
        <taxon>Craniata</taxon>
        <taxon>Vertebrata</taxon>
        <taxon>Euteleostomi</taxon>
        <taxon>Lepidosauria</taxon>
        <taxon>Squamata</taxon>
        <taxon>Bifurcata</taxon>
        <taxon>Unidentata</taxon>
        <taxon>Episquamata</taxon>
        <taxon>Toxicofera</taxon>
        <taxon>Iguania</taxon>
        <taxon>Acrodonta</taxon>
        <taxon>Agamidae</taxon>
        <taxon>Agaminae</taxon>
        <taxon>Phrynocephalus</taxon>
    </lineage>
</organism>
<gene>
    <name evidence="1" type="ORF">JRQ81_019546</name>
</gene>
<comment type="caution">
    <text evidence="1">The sequence shown here is derived from an EMBL/GenBank/DDBJ whole genome shotgun (WGS) entry which is preliminary data.</text>
</comment>
<proteinExistence type="predicted"/>
<evidence type="ECO:0000313" key="2">
    <source>
        <dbReference type="Proteomes" id="UP001142489"/>
    </source>
</evidence>
<protein>
    <submittedName>
        <fullName evidence="1">Uncharacterized protein</fullName>
    </submittedName>
</protein>
<reference evidence="1" key="1">
    <citation type="journal article" date="2023" name="DNA Res.">
        <title>Chromosome-level genome assembly of Phrynocephalus forsythii using third-generation DNA sequencing and Hi-C analysis.</title>
        <authorList>
            <person name="Qi Y."/>
            <person name="Zhao W."/>
            <person name="Zhao Y."/>
            <person name="Niu C."/>
            <person name="Cao S."/>
            <person name="Zhang Y."/>
        </authorList>
    </citation>
    <scope>NUCLEOTIDE SEQUENCE</scope>
    <source>
        <tissue evidence="1">Muscle</tissue>
    </source>
</reference>
<evidence type="ECO:0000313" key="1">
    <source>
        <dbReference type="EMBL" id="KAJ7320035.1"/>
    </source>
</evidence>
<dbReference type="EMBL" id="JAPFRF010000010">
    <property type="protein sequence ID" value="KAJ7320035.1"/>
    <property type="molecule type" value="Genomic_DNA"/>
</dbReference>
<sequence length="62" mass="7010">MLYEILPLPLAVLLEDFHHVPLGCFIEMDCLCIVTTKQSHTRCPAHKCSVESPGWLPIQHPT</sequence>
<accession>A0A9Q0XM42</accession>
<dbReference type="Proteomes" id="UP001142489">
    <property type="component" value="Unassembled WGS sequence"/>
</dbReference>